<dbReference type="AlphaFoldDB" id="A0A6J6Q6F3"/>
<protein>
    <submittedName>
        <fullName evidence="2">Unannotated protein</fullName>
    </submittedName>
</protein>
<sequence>MSCGPETPSKLMSVPALINSTHAANSVHVSPSRDTFMISPAKALPSVFAASAARATSMTESNASAAYEKSVSSALPAATQNSFIPVLNSSESATNGIVPFIPSSSPPAAAGVSSAASSLEPQAAATRLRPTTRAAMKRLFVFFMYFLPLGVGWRDATLG</sequence>
<accession>A0A6J6Q6F3</accession>
<evidence type="ECO:0000313" key="2">
    <source>
        <dbReference type="EMBL" id="CAB4707371.1"/>
    </source>
</evidence>
<reference evidence="2" key="1">
    <citation type="submission" date="2020-05" db="EMBL/GenBank/DDBJ databases">
        <authorList>
            <person name="Chiriac C."/>
            <person name="Salcher M."/>
            <person name="Ghai R."/>
            <person name="Kavagutti S V."/>
        </authorList>
    </citation>
    <scope>NUCLEOTIDE SEQUENCE</scope>
</reference>
<keyword evidence="1" id="KW-0812">Transmembrane</keyword>
<dbReference type="EMBL" id="CAEZYG010000034">
    <property type="protein sequence ID" value="CAB4707371.1"/>
    <property type="molecule type" value="Genomic_DNA"/>
</dbReference>
<name>A0A6J6Q6F3_9ZZZZ</name>
<keyword evidence="1" id="KW-1133">Transmembrane helix</keyword>
<evidence type="ECO:0000256" key="1">
    <source>
        <dbReference type="SAM" id="Phobius"/>
    </source>
</evidence>
<organism evidence="2">
    <name type="scientific">freshwater metagenome</name>
    <dbReference type="NCBI Taxonomy" id="449393"/>
    <lineage>
        <taxon>unclassified sequences</taxon>
        <taxon>metagenomes</taxon>
        <taxon>ecological metagenomes</taxon>
    </lineage>
</organism>
<keyword evidence="1" id="KW-0472">Membrane</keyword>
<gene>
    <name evidence="2" type="ORF">UFOPK2657_00328</name>
</gene>
<proteinExistence type="predicted"/>
<feature type="transmembrane region" description="Helical" evidence="1">
    <location>
        <begin position="135"/>
        <end position="153"/>
    </location>
</feature>